<dbReference type="InterPro" id="IPR024688">
    <property type="entry name" value="Mac_dom"/>
</dbReference>
<accession>A0A8K0KYE9</accession>
<evidence type="ECO:0000313" key="5">
    <source>
        <dbReference type="EMBL" id="KAG8624888.1"/>
    </source>
</evidence>
<comment type="caution">
    <text evidence="5">The sequence shown here is derived from an EMBL/GenBank/DDBJ whole genome shotgun (WGS) entry which is preliminary data.</text>
</comment>
<comment type="similarity">
    <text evidence="1">Belongs to the transferase hexapeptide repeat family.</text>
</comment>
<dbReference type="Proteomes" id="UP000809789">
    <property type="component" value="Unassembled WGS sequence"/>
</dbReference>
<feature type="compositionally biased region" description="Basic residues" evidence="3">
    <location>
        <begin position="78"/>
        <end position="87"/>
    </location>
</feature>
<dbReference type="AlphaFoldDB" id="A0A8K0KYE9"/>
<dbReference type="InterPro" id="IPR001451">
    <property type="entry name" value="Hexapep"/>
</dbReference>
<dbReference type="Pfam" id="PF12464">
    <property type="entry name" value="Mac"/>
    <property type="match status" value="1"/>
</dbReference>
<feature type="compositionally biased region" description="Low complexity" evidence="3">
    <location>
        <begin position="20"/>
        <end position="38"/>
    </location>
</feature>
<dbReference type="GO" id="GO:0008374">
    <property type="term" value="F:O-acyltransferase activity"/>
    <property type="evidence" value="ECO:0007669"/>
    <property type="project" value="TreeGrafter"/>
</dbReference>
<evidence type="ECO:0000313" key="6">
    <source>
        <dbReference type="Proteomes" id="UP000809789"/>
    </source>
</evidence>
<dbReference type="GO" id="GO:0016407">
    <property type="term" value="F:acetyltransferase activity"/>
    <property type="evidence" value="ECO:0007669"/>
    <property type="project" value="InterPro"/>
</dbReference>
<organism evidence="5 6">
    <name type="scientific">Elsinoe batatas</name>
    <dbReference type="NCBI Taxonomy" id="2601811"/>
    <lineage>
        <taxon>Eukaryota</taxon>
        <taxon>Fungi</taxon>
        <taxon>Dikarya</taxon>
        <taxon>Ascomycota</taxon>
        <taxon>Pezizomycotina</taxon>
        <taxon>Dothideomycetes</taxon>
        <taxon>Dothideomycetidae</taxon>
        <taxon>Myriangiales</taxon>
        <taxon>Elsinoaceae</taxon>
        <taxon>Elsinoe</taxon>
    </lineage>
</organism>
<reference evidence="5" key="1">
    <citation type="submission" date="2021-07" db="EMBL/GenBank/DDBJ databases">
        <title>Elsinoe batatas strain:CRI-CJ2 Genome sequencing and assembly.</title>
        <authorList>
            <person name="Huang L."/>
        </authorList>
    </citation>
    <scope>NUCLEOTIDE SEQUENCE</scope>
    <source>
        <strain evidence="5">CRI-CJ2</strain>
    </source>
</reference>
<protein>
    <recommendedName>
        <fullName evidence="4">Maltose/galactoside acetyltransferase domain-containing protein</fullName>
    </recommendedName>
</protein>
<dbReference type="InterPro" id="IPR051159">
    <property type="entry name" value="Hexapeptide_acetyltransf"/>
</dbReference>
<dbReference type="PANTHER" id="PTHR23416:SF76">
    <property type="entry name" value="ZN(II)2CYS6 TRANSCRIPTION FACTOR (EUROFUNG)"/>
    <property type="match status" value="1"/>
</dbReference>
<dbReference type="Gene3D" id="2.160.10.10">
    <property type="entry name" value="Hexapeptide repeat proteins"/>
    <property type="match status" value="1"/>
</dbReference>
<keyword evidence="6" id="KW-1185">Reference proteome</keyword>
<evidence type="ECO:0000259" key="4">
    <source>
        <dbReference type="Pfam" id="PF12464"/>
    </source>
</evidence>
<sequence length="343" mass="37160">MSMRNSPPAAIPAEEKEMRPGPSTASASTAGQSSSAALPSPPSETGSDQTARPEKRKSANSIQPVVLEPPAIEPLPRRASRLPRQRGPRLQQANVLPEAPERPRLLDFARAAGNVPILQSQMGPGDEGEQRRRMIRGLPYQHYSDYELLHDRESCRTAVEAFNEATRLSAGISAKERGRLFQAILVPELRRRATARQALPTGSIGNGSCLEGRFDCEFGYNVHIGEDVVVGYNCWMQDAATISIGARSIIGPNVKFYTVDISSNPAFRSGTRTMATASPIVVEEDCFIGADVTVLPGRTIRRGATIGAGTIVTQNVPSKCVVRVALIQRQPQGRGFEPLLRLN</sequence>
<feature type="region of interest" description="Disordered" evidence="3">
    <location>
        <begin position="1"/>
        <end position="91"/>
    </location>
</feature>
<evidence type="ECO:0000256" key="1">
    <source>
        <dbReference type="ARBA" id="ARBA00007274"/>
    </source>
</evidence>
<proteinExistence type="inferred from homology"/>
<name>A0A8K0KYE9_9PEZI</name>
<evidence type="ECO:0000256" key="3">
    <source>
        <dbReference type="SAM" id="MobiDB-lite"/>
    </source>
</evidence>
<evidence type="ECO:0000256" key="2">
    <source>
        <dbReference type="ARBA" id="ARBA00022679"/>
    </source>
</evidence>
<feature type="domain" description="Maltose/galactoside acetyltransferase" evidence="4">
    <location>
        <begin position="133"/>
        <end position="185"/>
    </location>
</feature>
<dbReference type="Pfam" id="PF14602">
    <property type="entry name" value="Hexapep_2"/>
    <property type="match status" value="2"/>
</dbReference>
<dbReference type="InterPro" id="IPR011004">
    <property type="entry name" value="Trimer_LpxA-like_sf"/>
</dbReference>
<gene>
    <name evidence="5" type="ORF">KVT40_006639</name>
</gene>
<dbReference type="PANTHER" id="PTHR23416">
    <property type="entry name" value="SIALIC ACID SYNTHASE-RELATED"/>
    <property type="match status" value="1"/>
</dbReference>
<dbReference type="EMBL" id="JAESVG020000008">
    <property type="protein sequence ID" value="KAG8624888.1"/>
    <property type="molecule type" value="Genomic_DNA"/>
</dbReference>
<dbReference type="OrthoDB" id="25818at2759"/>
<dbReference type="SUPFAM" id="SSF51161">
    <property type="entry name" value="Trimeric LpxA-like enzymes"/>
    <property type="match status" value="1"/>
</dbReference>
<keyword evidence="2" id="KW-0808">Transferase</keyword>